<keyword evidence="5 7" id="KW-1133">Transmembrane helix</keyword>
<accession>A0A4R5KM38</accession>
<dbReference type="PIRSF" id="PIRSF006603">
    <property type="entry name" value="DinF"/>
    <property type="match status" value="1"/>
</dbReference>
<evidence type="ECO:0000313" key="8">
    <source>
        <dbReference type="EMBL" id="TDF95995.1"/>
    </source>
</evidence>
<dbReference type="GO" id="GO:0005886">
    <property type="term" value="C:plasma membrane"/>
    <property type="evidence" value="ECO:0007669"/>
    <property type="project" value="UniProtKB-SubCell"/>
</dbReference>
<feature type="transmembrane region" description="Helical" evidence="7">
    <location>
        <begin position="181"/>
        <end position="199"/>
    </location>
</feature>
<gene>
    <name evidence="8" type="ORF">E1757_19800</name>
</gene>
<comment type="subcellular location">
    <subcellularLocation>
        <location evidence="1">Cell membrane</location>
        <topology evidence="1">Multi-pass membrane protein</topology>
    </subcellularLocation>
</comment>
<feature type="transmembrane region" description="Helical" evidence="7">
    <location>
        <begin position="325"/>
        <end position="342"/>
    </location>
</feature>
<sequence>MMLQFLLGTADTLMVSHISDDAVAVIGISSQLFAAVNILFMAAASGAGILVAQRLGAGKEAEGRLIGIIGAKLCLGLGAVLSVLLYFGAGPIARMLQLPAQLQPLGETYISIVGGGMVFMAAMAGLGTVVRNTGNTRGPMYVAIGMNIIHIGTNYVAIYGAFGIPPLGLEGVAFSTTFSRLVGALVMFMLFCSCFRQKIEWKDFRLFDRALFKETVKISWPLGVNMSSWCFTQLVIFALIAMIGSKELSARTYMNTMESFCFLIGYSIALAGQIRIAHLFGSGDYQAAYRCAYRVIWIGLIFVQANALLVYVFGEEAIRLFTSDPEIIGMGVSLLAINLLLQPAKMLNMALVNALTAVGDTRYVMIVGFFVMWSVAVGCSYYLAVYLGWGLHGIYAAMIADELLRGLLVLARWRAKKFMIPSTAGVKAGSTVYTS</sequence>
<evidence type="ECO:0000256" key="2">
    <source>
        <dbReference type="ARBA" id="ARBA00022448"/>
    </source>
</evidence>
<feature type="transmembrane region" description="Helical" evidence="7">
    <location>
        <begin position="65"/>
        <end position="89"/>
    </location>
</feature>
<dbReference type="InterPro" id="IPR048279">
    <property type="entry name" value="MdtK-like"/>
</dbReference>
<dbReference type="OrthoDB" id="9806302at2"/>
<evidence type="ECO:0000256" key="5">
    <source>
        <dbReference type="ARBA" id="ARBA00022989"/>
    </source>
</evidence>
<dbReference type="GO" id="GO:0042910">
    <property type="term" value="F:xenobiotic transmembrane transporter activity"/>
    <property type="evidence" value="ECO:0007669"/>
    <property type="project" value="InterPro"/>
</dbReference>
<reference evidence="8 9" key="1">
    <citation type="submission" date="2019-03" db="EMBL/GenBank/DDBJ databases">
        <title>This is whole genome sequence of Paenibacillus sp MS74 strain.</title>
        <authorList>
            <person name="Trinh H.N."/>
        </authorList>
    </citation>
    <scope>NUCLEOTIDE SEQUENCE [LARGE SCALE GENOMIC DNA]</scope>
    <source>
        <strain evidence="8 9">MS74</strain>
    </source>
</reference>
<dbReference type="PANTHER" id="PTHR42925">
    <property type="entry name" value="MULTIDRUG AND TOXIN EFFLUX PROTEIN MATE FAMILY"/>
    <property type="match status" value="1"/>
</dbReference>
<proteinExistence type="predicted"/>
<keyword evidence="3" id="KW-1003">Cell membrane</keyword>
<evidence type="ECO:0000256" key="6">
    <source>
        <dbReference type="ARBA" id="ARBA00023136"/>
    </source>
</evidence>
<evidence type="ECO:0000256" key="3">
    <source>
        <dbReference type="ARBA" id="ARBA00022475"/>
    </source>
</evidence>
<protein>
    <submittedName>
        <fullName evidence="8">MATE family efflux transporter</fullName>
    </submittedName>
</protein>
<keyword evidence="9" id="KW-1185">Reference proteome</keyword>
<organism evidence="8 9">
    <name type="scientific">Paenibacillus piri</name>
    <dbReference type="NCBI Taxonomy" id="2547395"/>
    <lineage>
        <taxon>Bacteria</taxon>
        <taxon>Bacillati</taxon>
        <taxon>Bacillota</taxon>
        <taxon>Bacilli</taxon>
        <taxon>Bacillales</taxon>
        <taxon>Paenibacillaceae</taxon>
        <taxon>Paenibacillus</taxon>
    </lineage>
</organism>
<dbReference type="Proteomes" id="UP000295636">
    <property type="component" value="Unassembled WGS sequence"/>
</dbReference>
<evidence type="ECO:0000256" key="4">
    <source>
        <dbReference type="ARBA" id="ARBA00022692"/>
    </source>
</evidence>
<feature type="transmembrane region" description="Helical" evidence="7">
    <location>
        <begin position="34"/>
        <end position="53"/>
    </location>
</feature>
<keyword evidence="2" id="KW-0813">Transport</keyword>
<dbReference type="Pfam" id="PF01554">
    <property type="entry name" value="MatE"/>
    <property type="match status" value="2"/>
</dbReference>
<dbReference type="EMBL" id="SMRT01000009">
    <property type="protein sequence ID" value="TDF95995.1"/>
    <property type="molecule type" value="Genomic_DNA"/>
</dbReference>
<dbReference type="PANTHER" id="PTHR42925:SF2">
    <property type="entry name" value="NA+ DRIVEN MULTIDRUG EFFLUX PUMP"/>
    <property type="match status" value="1"/>
</dbReference>
<keyword evidence="4 7" id="KW-0812">Transmembrane</keyword>
<comment type="caution">
    <text evidence="8">The sequence shown here is derived from an EMBL/GenBank/DDBJ whole genome shotgun (WGS) entry which is preliminary data.</text>
</comment>
<feature type="transmembrane region" description="Helical" evidence="7">
    <location>
        <begin position="292"/>
        <end position="313"/>
    </location>
</feature>
<feature type="transmembrane region" description="Helical" evidence="7">
    <location>
        <begin position="220"/>
        <end position="243"/>
    </location>
</feature>
<dbReference type="InterPro" id="IPR002528">
    <property type="entry name" value="MATE_fam"/>
</dbReference>
<keyword evidence="6 7" id="KW-0472">Membrane</keyword>
<feature type="transmembrane region" description="Helical" evidence="7">
    <location>
        <begin position="363"/>
        <end position="383"/>
    </location>
</feature>
<evidence type="ECO:0000256" key="7">
    <source>
        <dbReference type="SAM" id="Phobius"/>
    </source>
</evidence>
<feature type="transmembrane region" description="Helical" evidence="7">
    <location>
        <begin position="263"/>
        <end position="280"/>
    </location>
</feature>
<dbReference type="GO" id="GO:0015297">
    <property type="term" value="F:antiporter activity"/>
    <property type="evidence" value="ECO:0007669"/>
    <property type="project" value="InterPro"/>
</dbReference>
<feature type="transmembrane region" description="Helical" evidence="7">
    <location>
        <begin position="109"/>
        <end position="129"/>
    </location>
</feature>
<dbReference type="InterPro" id="IPR047135">
    <property type="entry name" value="YsiQ"/>
</dbReference>
<dbReference type="AlphaFoldDB" id="A0A4R5KM38"/>
<dbReference type="NCBIfam" id="TIGR00797">
    <property type="entry name" value="matE"/>
    <property type="match status" value="1"/>
</dbReference>
<feature type="transmembrane region" description="Helical" evidence="7">
    <location>
        <begin position="389"/>
        <end position="411"/>
    </location>
</feature>
<dbReference type="CDD" id="cd13134">
    <property type="entry name" value="MATE_like_8"/>
    <property type="match status" value="1"/>
</dbReference>
<feature type="transmembrane region" description="Helical" evidence="7">
    <location>
        <begin position="141"/>
        <end position="161"/>
    </location>
</feature>
<evidence type="ECO:0000256" key="1">
    <source>
        <dbReference type="ARBA" id="ARBA00004651"/>
    </source>
</evidence>
<evidence type="ECO:0000313" key="9">
    <source>
        <dbReference type="Proteomes" id="UP000295636"/>
    </source>
</evidence>
<name>A0A4R5KM38_9BACL</name>